<evidence type="ECO:0000256" key="7">
    <source>
        <dbReference type="ARBA" id="ARBA00023277"/>
    </source>
</evidence>
<sequence>MLSLFLVGAVLAFFLARVSVATERISPSPAKHAFLESLIAEMTVPEMVMQLHLMFADNVVGPASDNSLYDFALTVAPTAGVGLIHDWYPTNVSQYNSLITLDAQKSRLKIPPMVFGECLHGVGSFKQSMFPQSIGMAASFDTNLVHRVGSAIGTEARSIGIHGCFSPVLDLGLDPRWGRVQEAWGEDMLLTSQMGVAMASGMSKNSSWDRDDAVVPVMKHFAAHGSVQGGVNGGPSMILGYRQLLETMLRPFKAVVELGGIKGVMMAYSELDAIPAHIHPTLYQNLDDWGFDGFVTADDTGMKMLETRHAVADGPADTIAQWLNAGGCSQFYDYDLPTFMEAITGSIDNGTITKSTLEARVRRILNVKYDLGLFANALIPENMSIQALTDTHVPLTLEAAQKSIVLLENRNRTLPIRPLEQKINKIALIGPFSDTLNYGDYSGQFGAYPTSKSSTIRQSMIEYLAANASGVELVSSWGVNQWEYNAQVNIPGYLLSANGTKGGLLGTYFADTNFTEPIFTTLETPNRDWGLYPPNGLPSNNFSVRWDGFLSVPVDADVLGYIGVALSANTTAKLYIDDELIQHTVLTTKGNLLSNIPGFDYINVNSSAQPPGSASFRFVKGKTHKIRLDFQAYNLAQKYENVQSINAEVELFWNLVDRTDPVQQAVDLAEASDVIVLAAGASWGSDGESGDRATLQLSPSQTILTEKLYDLGKPVILVLQGGRPFSIPELYSRSAAVLMTFFPGQSGGKAISDVLFGLFNPGGRVPLSVPYDVGTLPVFYNFKTTARYKQYIDIQSYPSYSFGYGLSYTTFDVSEFASSSTSFSEGSIITFSVTIANNGTFAGSYTPQVYLLKPNRSATTQAEKKLVAFTRVYLAAGTSTVVKMELEVDRYLPIVNRKWEWELEKGDYVFALLEDSRWNANTSVNVTMTCA</sequence>
<reference evidence="14" key="1">
    <citation type="submission" date="2021-07" db="EMBL/GenBank/DDBJ databases">
        <authorList>
            <person name="Durling M."/>
        </authorList>
    </citation>
    <scope>NUCLEOTIDE SEQUENCE</scope>
</reference>
<dbReference type="InterPro" id="IPR002772">
    <property type="entry name" value="Glyco_hydro_3_C"/>
</dbReference>
<evidence type="ECO:0000256" key="3">
    <source>
        <dbReference type="ARBA" id="ARBA00022651"/>
    </source>
</evidence>
<dbReference type="Gene3D" id="3.40.50.1700">
    <property type="entry name" value="Glycoside hydrolase family 3 C-terminal domain"/>
    <property type="match status" value="2"/>
</dbReference>
<dbReference type="AlphaFoldDB" id="A0A9N9LA30"/>
<evidence type="ECO:0000256" key="8">
    <source>
        <dbReference type="ARBA" id="ARBA00023295"/>
    </source>
</evidence>
<dbReference type="Pfam" id="PF07691">
    <property type="entry name" value="PA14"/>
    <property type="match status" value="1"/>
</dbReference>
<accession>A0A9N9LA30</accession>
<dbReference type="SMART" id="SM00758">
    <property type="entry name" value="PA14"/>
    <property type="match status" value="1"/>
</dbReference>
<keyword evidence="15" id="KW-1185">Reference proteome</keyword>
<comment type="catalytic activity">
    <reaction evidence="10">
        <text>Hydrolysis of (1-&gt;4)-beta-D-xylans, to remove successive D-xylose residues from the non-reducing termini.</text>
        <dbReference type="EC" id="3.2.1.37"/>
    </reaction>
</comment>
<evidence type="ECO:0000256" key="11">
    <source>
        <dbReference type="ARBA" id="ARBA00026107"/>
    </source>
</evidence>
<comment type="similarity">
    <text evidence="2">Belongs to the glycosyl hydrolase 3 family.</text>
</comment>
<name>A0A9N9LA30_9HELO</name>
<dbReference type="InterPro" id="IPR026891">
    <property type="entry name" value="Fn3-like"/>
</dbReference>
<dbReference type="GO" id="GO:0046556">
    <property type="term" value="F:alpha-L-arabinofuranosidase activity"/>
    <property type="evidence" value="ECO:0007669"/>
    <property type="project" value="TreeGrafter"/>
</dbReference>
<dbReference type="Gene3D" id="3.20.20.300">
    <property type="entry name" value="Glycoside hydrolase, family 3, N-terminal domain"/>
    <property type="match status" value="1"/>
</dbReference>
<dbReference type="OrthoDB" id="2123594at2759"/>
<evidence type="ECO:0000256" key="9">
    <source>
        <dbReference type="ARBA" id="ARBA00023326"/>
    </source>
</evidence>
<dbReference type="Pfam" id="PF01915">
    <property type="entry name" value="Glyco_hydro_3_C"/>
    <property type="match status" value="1"/>
</dbReference>
<gene>
    <name evidence="14" type="ORF">HYFRA_00014045</name>
</gene>
<dbReference type="GO" id="GO:0045493">
    <property type="term" value="P:xylan catabolic process"/>
    <property type="evidence" value="ECO:0007669"/>
    <property type="project" value="UniProtKB-KW"/>
</dbReference>
<evidence type="ECO:0000256" key="5">
    <source>
        <dbReference type="ARBA" id="ARBA00022801"/>
    </source>
</evidence>
<dbReference type="InterPro" id="IPR011658">
    <property type="entry name" value="PA14_dom"/>
</dbReference>
<feature type="signal peptide" evidence="12">
    <location>
        <begin position="1"/>
        <end position="21"/>
    </location>
</feature>
<dbReference type="InterPro" id="IPR013783">
    <property type="entry name" value="Ig-like_fold"/>
</dbReference>
<dbReference type="InterPro" id="IPR044993">
    <property type="entry name" value="BXL"/>
</dbReference>
<evidence type="ECO:0000256" key="4">
    <source>
        <dbReference type="ARBA" id="ARBA00022729"/>
    </source>
</evidence>
<dbReference type="InterPro" id="IPR037524">
    <property type="entry name" value="PA14/GLEYA"/>
</dbReference>
<dbReference type="Gene3D" id="2.60.40.10">
    <property type="entry name" value="Immunoglobulins"/>
    <property type="match status" value="1"/>
</dbReference>
<dbReference type="PRINTS" id="PR00133">
    <property type="entry name" value="GLHYDRLASE3"/>
</dbReference>
<dbReference type="PANTHER" id="PTHR42721:SF3">
    <property type="entry name" value="BETA-D-XYLOSIDASE 5-RELATED"/>
    <property type="match status" value="1"/>
</dbReference>
<dbReference type="Proteomes" id="UP000696280">
    <property type="component" value="Unassembled WGS sequence"/>
</dbReference>
<evidence type="ECO:0000313" key="15">
    <source>
        <dbReference type="Proteomes" id="UP000696280"/>
    </source>
</evidence>
<dbReference type="SUPFAM" id="SSF52279">
    <property type="entry name" value="Beta-D-glucan exohydrolase, C-terminal domain"/>
    <property type="match status" value="1"/>
</dbReference>
<dbReference type="EC" id="3.2.1.37" evidence="11"/>
<evidence type="ECO:0000256" key="2">
    <source>
        <dbReference type="ARBA" id="ARBA00005336"/>
    </source>
</evidence>
<keyword evidence="6" id="KW-0325">Glycoprotein</keyword>
<dbReference type="PROSITE" id="PS51820">
    <property type="entry name" value="PA14"/>
    <property type="match status" value="1"/>
</dbReference>
<keyword evidence="8" id="KW-0326">Glycosidase</keyword>
<feature type="chain" id="PRO_5040318985" description="xylan 1,4-beta-xylosidase" evidence="12">
    <location>
        <begin position="22"/>
        <end position="931"/>
    </location>
</feature>
<dbReference type="InterPro" id="IPR036962">
    <property type="entry name" value="Glyco_hydro_3_N_sf"/>
</dbReference>
<dbReference type="InterPro" id="IPR036881">
    <property type="entry name" value="Glyco_hydro_3_C_sf"/>
</dbReference>
<feature type="domain" description="PA14" evidence="13">
    <location>
        <begin position="499"/>
        <end position="670"/>
    </location>
</feature>
<dbReference type="Pfam" id="PF00933">
    <property type="entry name" value="Glyco_hydro_3"/>
    <property type="match status" value="1"/>
</dbReference>
<dbReference type="PANTHER" id="PTHR42721">
    <property type="entry name" value="SUGAR HYDROLASE-RELATED"/>
    <property type="match status" value="1"/>
</dbReference>
<dbReference type="InterPro" id="IPR001764">
    <property type="entry name" value="Glyco_hydro_3_N"/>
</dbReference>
<dbReference type="EMBL" id="CAJVRL010000118">
    <property type="protein sequence ID" value="CAG8961854.1"/>
    <property type="molecule type" value="Genomic_DNA"/>
</dbReference>
<evidence type="ECO:0000256" key="1">
    <source>
        <dbReference type="ARBA" id="ARBA00004851"/>
    </source>
</evidence>
<dbReference type="GO" id="GO:0009044">
    <property type="term" value="F:xylan 1,4-beta-xylosidase activity"/>
    <property type="evidence" value="ECO:0007669"/>
    <property type="project" value="UniProtKB-EC"/>
</dbReference>
<evidence type="ECO:0000313" key="14">
    <source>
        <dbReference type="EMBL" id="CAG8961854.1"/>
    </source>
</evidence>
<dbReference type="GO" id="GO:0031222">
    <property type="term" value="P:arabinan catabolic process"/>
    <property type="evidence" value="ECO:0007669"/>
    <property type="project" value="TreeGrafter"/>
</dbReference>
<dbReference type="Pfam" id="PF14310">
    <property type="entry name" value="Fn3-like"/>
    <property type="match status" value="1"/>
</dbReference>
<dbReference type="SUPFAM" id="SSF56988">
    <property type="entry name" value="Anthrax protective antigen"/>
    <property type="match status" value="1"/>
</dbReference>
<evidence type="ECO:0000256" key="12">
    <source>
        <dbReference type="SAM" id="SignalP"/>
    </source>
</evidence>
<keyword evidence="7" id="KW-0119">Carbohydrate metabolism</keyword>
<keyword evidence="4 12" id="KW-0732">Signal</keyword>
<keyword evidence="3" id="KW-0858">Xylan degradation</keyword>
<evidence type="ECO:0000256" key="10">
    <source>
        <dbReference type="ARBA" id="ARBA00024574"/>
    </source>
</evidence>
<evidence type="ECO:0000256" key="6">
    <source>
        <dbReference type="ARBA" id="ARBA00023180"/>
    </source>
</evidence>
<comment type="pathway">
    <text evidence="1">Glycan degradation; xylan degradation.</text>
</comment>
<evidence type="ECO:0000259" key="13">
    <source>
        <dbReference type="PROSITE" id="PS51820"/>
    </source>
</evidence>
<keyword evidence="9" id="KW-0624">Polysaccharide degradation</keyword>
<protein>
    <recommendedName>
        <fullName evidence="11">xylan 1,4-beta-xylosidase</fullName>
        <ecNumber evidence="11">3.2.1.37</ecNumber>
    </recommendedName>
</protein>
<keyword evidence="5" id="KW-0378">Hydrolase</keyword>
<comment type="caution">
    <text evidence="14">The sequence shown here is derived from an EMBL/GenBank/DDBJ whole genome shotgun (WGS) entry which is preliminary data.</text>
</comment>
<dbReference type="InterPro" id="IPR017853">
    <property type="entry name" value="GH"/>
</dbReference>
<organism evidence="14 15">
    <name type="scientific">Hymenoscyphus fraxineus</name>
    <dbReference type="NCBI Taxonomy" id="746836"/>
    <lineage>
        <taxon>Eukaryota</taxon>
        <taxon>Fungi</taxon>
        <taxon>Dikarya</taxon>
        <taxon>Ascomycota</taxon>
        <taxon>Pezizomycotina</taxon>
        <taxon>Leotiomycetes</taxon>
        <taxon>Helotiales</taxon>
        <taxon>Helotiaceae</taxon>
        <taxon>Hymenoscyphus</taxon>
    </lineage>
</organism>
<dbReference type="SUPFAM" id="SSF51445">
    <property type="entry name" value="(Trans)glycosidases"/>
    <property type="match status" value="1"/>
</dbReference>
<proteinExistence type="inferred from homology"/>
<dbReference type="SMART" id="SM01217">
    <property type="entry name" value="Fn3_like"/>
    <property type="match status" value="1"/>
</dbReference>